<dbReference type="RefSeq" id="WP_123879533.1">
    <property type="nucleotide sequence ID" value="NZ_RPFZ01000001.1"/>
</dbReference>
<sequence>MPKRVKPRQDQKGQNLRPNWKAIFLETLAETSNVTRAAQACNAMPSYAYRHRRQDPVFRRRWSEALLEGYEHLELETLERLRFGTPPGDRKFDIASALRLLAAHREAAAREKARQSKRDRAVVLASLTKKLEMMRERKVAAEEMLRNEGVIRLEDHAAK</sequence>
<proteinExistence type="predicted"/>
<reference evidence="1 2" key="1">
    <citation type="submission" date="2018-11" db="EMBL/GenBank/DDBJ databases">
        <title>Erythrobacter spongiae sp. nov., isolated from a marine sponge.</title>
        <authorList>
            <person name="Zhuang L."/>
            <person name="Luo L."/>
        </authorList>
    </citation>
    <scope>NUCLEOTIDE SEQUENCE [LARGE SCALE GENOMIC DNA]</scope>
    <source>
        <strain evidence="1 2">HN-E23</strain>
    </source>
</reference>
<dbReference type="Proteomes" id="UP000275232">
    <property type="component" value="Unassembled WGS sequence"/>
</dbReference>
<keyword evidence="2" id="KW-1185">Reference proteome</keyword>
<gene>
    <name evidence="1" type="ORF">EG799_06285</name>
</gene>
<name>A0A3N5CX82_9SPHN</name>
<organism evidence="1 2">
    <name type="scientific">Aurantiacibacter spongiae</name>
    <dbReference type="NCBI Taxonomy" id="2488860"/>
    <lineage>
        <taxon>Bacteria</taxon>
        <taxon>Pseudomonadati</taxon>
        <taxon>Pseudomonadota</taxon>
        <taxon>Alphaproteobacteria</taxon>
        <taxon>Sphingomonadales</taxon>
        <taxon>Erythrobacteraceae</taxon>
        <taxon>Aurantiacibacter</taxon>
    </lineage>
</organism>
<comment type="caution">
    <text evidence="1">The sequence shown here is derived from an EMBL/GenBank/DDBJ whole genome shotgun (WGS) entry which is preliminary data.</text>
</comment>
<accession>A0A3N5CX82</accession>
<evidence type="ECO:0000313" key="2">
    <source>
        <dbReference type="Proteomes" id="UP000275232"/>
    </source>
</evidence>
<dbReference type="AlphaFoldDB" id="A0A3N5CX82"/>
<dbReference type="EMBL" id="RPFZ01000001">
    <property type="protein sequence ID" value="RPF71259.1"/>
    <property type="molecule type" value="Genomic_DNA"/>
</dbReference>
<evidence type="ECO:0000313" key="1">
    <source>
        <dbReference type="EMBL" id="RPF71259.1"/>
    </source>
</evidence>
<protein>
    <submittedName>
        <fullName evidence="1">Uncharacterized protein</fullName>
    </submittedName>
</protein>
<dbReference type="OrthoDB" id="8480631at2"/>